<proteinExistence type="predicted"/>
<dbReference type="RefSeq" id="WP_138659648.1">
    <property type="nucleotide sequence ID" value="NZ_VATY01000005.1"/>
</dbReference>
<dbReference type="Proteomes" id="UP000310314">
    <property type="component" value="Unassembled WGS sequence"/>
</dbReference>
<accession>A0A5S3PGC1</accession>
<dbReference type="InterPro" id="IPR021314">
    <property type="entry name" value="DUF2911"/>
</dbReference>
<gene>
    <name evidence="1" type="ORF">FEE95_19160</name>
</gene>
<comment type="caution">
    <text evidence="1">The sequence shown here is derived from an EMBL/GenBank/DDBJ whole genome shotgun (WGS) entry which is preliminary data.</text>
</comment>
<dbReference type="Pfam" id="PF11138">
    <property type="entry name" value="DUF2911"/>
    <property type="match status" value="1"/>
</dbReference>
<sequence>MKYTIGIIIFVLGLFTASGQVDYPSLSPKGMISQIVGNTKVEIEYERPSARNRSVFGELVPWDKVWRTGAGNCTRISFDKDVILGGQPVKAGQYSIFTIPNPQEWVVILNSDTELYGSFNYSPEKEVARFIVTPQKSDRYYETLSFDIDLIPNNARIYISWENTNISFELVTTTDKDLMNYIDEFLLTKKEKDGNRYANAAEQLYFLNSRFGDALALCEIALEKHKKSDDYSKGFVYRVKMEIYEKLHLYHKAIEIIDDAIVNEKSESEIKYWIKNKERINKKI</sequence>
<keyword evidence="2" id="KW-1185">Reference proteome</keyword>
<dbReference type="OrthoDB" id="187854at2"/>
<name>A0A5S3PGC1_9FLAO</name>
<protein>
    <submittedName>
        <fullName evidence="1">DUF2911 domain-containing protein</fullName>
    </submittedName>
</protein>
<dbReference type="EMBL" id="VATY01000005">
    <property type="protein sequence ID" value="TMM53188.1"/>
    <property type="molecule type" value="Genomic_DNA"/>
</dbReference>
<reference evidence="1 2" key="1">
    <citation type="submission" date="2019-05" db="EMBL/GenBank/DDBJ databases">
        <authorList>
            <person name="Zhang J.-Y."/>
            <person name="Feg X."/>
            <person name="Du Z.-J."/>
        </authorList>
    </citation>
    <scope>NUCLEOTIDE SEQUENCE [LARGE SCALE GENOMIC DNA]</scope>
    <source>
        <strain evidence="1 2">RZ26</strain>
    </source>
</reference>
<organism evidence="1 2">
    <name type="scientific">Maribacter algarum</name>
    <name type="common">ex Zhang et al. 2020</name>
    <dbReference type="NCBI Taxonomy" id="2578118"/>
    <lineage>
        <taxon>Bacteria</taxon>
        <taxon>Pseudomonadati</taxon>
        <taxon>Bacteroidota</taxon>
        <taxon>Flavobacteriia</taxon>
        <taxon>Flavobacteriales</taxon>
        <taxon>Flavobacteriaceae</taxon>
        <taxon>Maribacter</taxon>
    </lineage>
</organism>
<evidence type="ECO:0000313" key="1">
    <source>
        <dbReference type="EMBL" id="TMM53188.1"/>
    </source>
</evidence>
<dbReference type="AlphaFoldDB" id="A0A5S3PGC1"/>
<evidence type="ECO:0000313" key="2">
    <source>
        <dbReference type="Proteomes" id="UP000310314"/>
    </source>
</evidence>